<organism evidence="1 2">
    <name type="scientific">Litomosoides sigmodontis</name>
    <name type="common">Filarial nematode worm</name>
    <dbReference type="NCBI Taxonomy" id="42156"/>
    <lineage>
        <taxon>Eukaryota</taxon>
        <taxon>Metazoa</taxon>
        <taxon>Ecdysozoa</taxon>
        <taxon>Nematoda</taxon>
        <taxon>Chromadorea</taxon>
        <taxon>Rhabditida</taxon>
        <taxon>Spirurina</taxon>
        <taxon>Spiruromorpha</taxon>
        <taxon>Filarioidea</taxon>
        <taxon>Onchocercidae</taxon>
        <taxon>Litomosoides</taxon>
    </lineage>
</organism>
<accession>A0A3P6TJR2</accession>
<dbReference type="Proteomes" id="UP000277928">
    <property type="component" value="Unassembled WGS sequence"/>
</dbReference>
<gene>
    <name evidence="1" type="ORF">NLS_LOCUS5221</name>
</gene>
<proteinExistence type="predicted"/>
<sequence>MLGVSQWKDLAFDEQCNSEGEEVQHWITGSIDKGRIRVEEEEKRGAAQMVGFLSAREGEALYLQLHFVWRRWSASAEAEVIAELLTLSSDLVLDGRIVHGARQ</sequence>
<keyword evidence="2" id="KW-1185">Reference proteome</keyword>
<evidence type="ECO:0000313" key="1">
    <source>
        <dbReference type="EMBL" id="VDK81195.1"/>
    </source>
</evidence>
<dbReference type="EMBL" id="UYRX01000377">
    <property type="protein sequence ID" value="VDK81195.1"/>
    <property type="molecule type" value="Genomic_DNA"/>
</dbReference>
<evidence type="ECO:0000313" key="2">
    <source>
        <dbReference type="Proteomes" id="UP000277928"/>
    </source>
</evidence>
<protein>
    <submittedName>
        <fullName evidence="1">Uncharacterized protein</fullName>
    </submittedName>
</protein>
<name>A0A3P6TJR2_LITSI</name>
<dbReference type="AlphaFoldDB" id="A0A3P6TJR2"/>
<reference evidence="1 2" key="1">
    <citation type="submission" date="2018-08" db="EMBL/GenBank/DDBJ databases">
        <authorList>
            <person name="Laetsch R D."/>
            <person name="Stevens L."/>
            <person name="Kumar S."/>
            <person name="Blaxter L. M."/>
        </authorList>
    </citation>
    <scope>NUCLEOTIDE SEQUENCE [LARGE SCALE GENOMIC DNA]</scope>
</reference>